<keyword evidence="1" id="KW-0732">Signal</keyword>
<name>M7SGN6_EUTLA</name>
<accession>M7SGN6</accession>
<gene>
    <name evidence="2" type="ORF">UCREL1_9723</name>
</gene>
<dbReference type="EMBL" id="KB707241">
    <property type="protein sequence ID" value="EMR63322.1"/>
    <property type="molecule type" value="Genomic_DNA"/>
</dbReference>
<proteinExistence type="predicted"/>
<sequence>MHLSTAVTFGFVCAASASSLMPPHITSRQIDDPCTRSAANASVELGNWLECQVNGFFPYPANGAWDTAYDAAFSRDVLASFNQTRFDFDGFKALYTSFNTTIGQTFKDFQHGFLKTLGVPSSSGDKGGFVYLSGWEGGLTALDTEAWFEDATFAVVEETADGGRTITEFREASNIPNTAPLPPSQDWGCALP</sequence>
<feature type="chain" id="PRO_5004084584" evidence="1">
    <location>
        <begin position="18"/>
        <end position="192"/>
    </location>
</feature>
<evidence type="ECO:0000313" key="2">
    <source>
        <dbReference type="EMBL" id="EMR63322.1"/>
    </source>
</evidence>
<reference evidence="3" key="1">
    <citation type="journal article" date="2013" name="Genome Announc.">
        <title>Draft genome sequence of the grapevine dieback fungus Eutypa lata UCR-EL1.</title>
        <authorList>
            <person name="Blanco-Ulate B."/>
            <person name="Rolshausen P.E."/>
            <person name="Cantu D."/>
        </authorList>
    </citation>
    <scope>NUCLEOTIDE SEQUENCE [LARGE SCALE GENOMIC DNA]</scope>
    <source>
        <strain evidence="3">UCR-EL1</strain>
    </source>
</reference>
<evidence type="ECO:0000256" key="1">
    <source>
        <dbReference type="SAM" id="SignalP"/>
    </source>
</evidence>
<dbReference type="HOGENOM" id="CLU_122014_0_0_1"/>
<feature type="signal peptide" evidence="1">
    <location>
        <begin position="1"/>
        <end position="17"/>
    </location>
</feature>
<evidence type="ECO:0000313" key="3">
    <source>
        <dbReference type="Proteomes" id="UP000012174"/>
    </source>
</evidence>
<dbReference type="eggNOG" id="ENOG502SPFH">
    <property type="taxonomic scope" value="Eukaryota"/>
</dbReference>
<dbReference type="KEGG" id="ela:UCREL1_9723"/>
<keyword evidence="3" id="KW-1185">Reference proteome</keyword>
<dbReference type="OrthoDB" id="3927857at2759"/>
<dbReference type="AlphaFoldDB" id="M7SGN6"/>
<dbReference type="OMA" id="NGFYPFP"/>
<dbReference type="Proteomes" id="UP000012174">
    <property type="component" value="Unassembled WGS sequence"/>
</dbReference>
<protein>
    <submittedName>
        <fullName evidence="2">Uncharacterized protein</fullName>
    </submittedName>
</protein>
<organism evidence="2 3">
    <name type="scientific">Eutypa lata (strain UCR-EL1)</name>
    <name type="common">Grapevine dieback disease fungus</name>
    <name type="synonym">Eutypa armeniacae</name>
    <dbReference type="NCBI Taxonomy" id="1287681"/>
    <lineage>
        <taxon>Eukaryota</taxon>
        <taxon>Fungi</taxon>
        <taxon>Dikarya</taxon>
        <taxon>Ascomycota</taxon>
        <taxon>Pezizomycotina</taxon>
        <taxon>Sordariomycetes</taxon>
        <taxon>Xylariomycetidae</taxon>
        <taxon>Xylariales</taxon>
        <taxon>Diatrypaceae</taxon>
        <taxon>Eutypa</taxon>
    </lineage>
</organism>